<proteinExistence type="predicted"/>
<accession>B7I1A1</accession>
<evidence type="ECO:0000313" key="2">
    <source>
        <dbReference type="Proteomes" id="UP000002214"/>
    </source>
</evidence>
<dbReference type="KEGG" id="bcr:BCAH187_C0131"/>
<organism evidence="1 2">
    <name type="scientific">Bacillus cereus (strain AH187)</name>
    <dbReference type="NCBI Taxonomy" id="405534"/>
    <lineage>
        <taxon>Bacteria</taxon>
        <taxon>Bacillati</taxon>
        <taxon>Bacillota</taxon>
        <taxon>Bacilli</taxon>
        <taxon>Bacillales</taxon>
        <taxon>Bacillaceae</taxon>
        <taxon>Bacillus</taxon>
        <taxon>Bacillus cereus group</taxon>
    </lineage>
</organism>
<geneLocation type="plasmid" evidence="1 2">
    <name>pAH187_270</name>
</geneLocation>
<reference evidence="1 2" key="1">
    <citation type="submission" date="2008-10" db="EMBL/GenBank/DDBJ databases">
        <title>Genome sequence of Bacillus cereus AH187.</title>
        <authorList>
            <person name="Dodson R.J."/>
            <person name="Durkin A.S."/>
            <person name="Rosovitz M.J."/>
            <person name="Rasko D.A."/>
            <person name="Kolsto A.B."/>
            <person name="Okstad O.A."/>
            <person name="Ravel J."/>
            <person name="Sutton G."/>
        </authorList>
    </citation>
    <scope>NUCLEOTIDE SEQUENCE [LARGE SCALE GENOMIC DNA]</scope>
    <source>
        <strain evidence="1 2">AH187</strain>
        <plasmid evidence="2">Plasmid pAH187_270</plasmid>
    </source>
</reference>
<gene>
    <name evidence="1" type="ordered locus">BCAH187_C0131</name>
</gene>
<dbReference type="Proteomes" id="UP000002214">
    <property type="component" value="Plasmid pAH187_270"/>
</dbReference>
<dbReference type="AlphaFoldDB" id="B7I1A1"/>
<name>B7I1A1_BACC7</name>
<evidence type="ECO:0000313" key="1">
    <source>
        <dbReference type="EMBL" id="ACJ82718.1"/>
    </source>
</evidence>
<protein>
    <submittedName>
        <fullName evidence="1">Putative ATPase, AAA-superfamily</fullName>
    </submittedName>
</protein>
<keyword evidence="1" id="KW-0614">Plasmid</keyword>
<dbReference type="EMBL" id="CP001179">
    <property type="protein sequence ID" value="ACJ82718.1"/>
    <property type="molecule type" value="Genomic_DNA"/>
</dbReference>
<sequence>MFYQQSMITHSNIKKANFDNYELAKVIATDYCNRNVFNTIKAGNCGAGKHISLMLSWISLQEQGNQLSSLQAVNCYER</sequence>
<dbReference type="HOGENOM" id="CLU_2614428_0_0_9"/>